<feature type="domain" description="FHA" evidence="3">
    <location>
        <begin position="147"/>
        <end position="196"/>
    </location>
</feature>
<evidence type="ECO:0000313" key="5">
    <source>
        <dbReference type="Proteomes" id="UP001501323"/>
    </source>
</evidence>
<sequence>MKLVFPGGEHPQALLGHGVNRIGSAPDASIVLDQPGVRPSHCELHVNGHGVVLQVAHGARVRVNDRDVEGLIALRAGDLLDFESIQARLAPLEAPAAAGKPNGKAPMPAAGNDEPAATAVRPAMPRYVLRGISSAGFGRTFPLLAPTTLGRAQECGIRFEHPGLSRRHCRLTPTDEGLLIEDLGSTNGCVLNDKRVDRAWAQHGDEIGIDALRFRVVKPGVDDTVEVRARSAPASAGNRGGIRKGRWVVGAALAAMAMVLAVLVRAAV</sequence>
<dbReference type="InterPro" id="IPR000253">
    <property type="entry name" value="FHA_dom"/>
</dbReference>
<dbReference type="InterPro" id="IPR032030">
    <property type="entry name" value="YscD_cytoplasmic_dom"/>
</dbReference>
<keyword evidence="5" id="KW-1185">Reference proteome</keyword>
<dbReference type="EMBL" id="BAABJY010000002">
    <property type="protein sequence ID" value="GAA4862069.1"/>
    <property type="molecule type" value="Genomic_DNA"/>
</dbReference>
<feature type="compositionally biased region" description="Low complexity" evidence="1">
    <location>
        <begin position="96"/>
        <end position="112"/>
    </location>
</feature>
<evidence type="ECO:0000256" key="2">
    <source>
        <dbReference type="SAM" id="Phobius"/>
    </source>
</evidence>
<dbReference type="CDD" id="cd00060">
    <property type="entry name" value="FHA"/>
    <property type="match status" value="2"/>
</dbReference>
<reference evidence="5" key="1">
    <citation type="journal article" date="2019" name="Int. J. Syst. Evol. Microbiol.">
        <title>The Global Catalogue of Microorganisms (GCM) 10K type strain sequencing project: providing services to taxonomists for standard genome sequencing and annotation.</title>
        <authorList>
            <consortium name="The Broad Institute Genomics Platform"/>
            <consortium name="The Broad Institute Genome Sequencing Center for Infectious Disease"/>
            <person name="Wu L."/>
            <person name="Ma J."/>
        </authorList>
    </citation>
    <scope>NUCLEOTIDE SEQUENCE [LARGE SCALE GENOMIC DNA]</scope>
    <source>
        <strain evidence="5">JCM 18392</strain>
    </source>
</reference>
<keyword evidence="2" id="KW-0812">Transmembrane</keyword>
<evidence type="ECO:0000256" key="1">
    <source>
        <dbReference type="SAM" id="MobiDB-lite"/>
    </source>
</evidence>
<organism evidence="4 5">
    <name type="scientific">Luteimonas vadosa</name>
    <dbReference type="NCBI Taxonomy" id="1165507"/>
    <lineage>
        <taxon>Bacteria</taxon>
        <taxon>Pseudomonadati</taxon>
        <taxon>Pseudomonadota</taxon>
        <taxon>Gammaproteobacteria</taxon>
        <taxon>Lysobacterales</taxon>
        <taxon>Lysobacteraceae</taxon>
        <taxon>Luteimonas</taxon>
    </lineage>
</organism>
<dbReference type="Proteomes" id="UP001501323">
    <property type="component" value="Unassembled WGS sequence"/>
</dbReference>
<proteinExistence type="predicted"/>
<feature type="region of interest" description="Disordered" evidence="1">
    <location>
        <begin position="96"/>
        <end position="115"/>
    </location>
</feature>
<keyword evidence="2" id="KW-0472">Membrane</keyword>
<evidence type="ECO:0000259" key="3">
    <source>
        <dbReference type="PROSITE" id="PS50006"/>
    </source>
</evidence>
<feature type="transmembrane region" description="Helical" evidence="2">
    <location>
        <begin position="247"/>
        <end position="267"/>
    </location>
</feature>
<dbReference type="PROSITE" id="PS50006">
    <property type="entry name" value="FHA_DOMAIN"/>
    <property type="match status" value="1"/>
</dbReference>
<dbReference type="PANTHER" id="PTHR23308">
    <property type="entry name" value="NUCLEAR INHIBITOR OF PROTEIN PHOSPHATASE-1"/>
    <property type="match status" value="1"/>
</dbReference>
<dbReference type="Pfam" id="PF00498">
    <property type="entry name" value="FHA"/>
    <property type="match status" value="1"/>
</dbReference>
<dbReference type="SUPFAM" id="SSF49879">
    <property type="entry name" value="SMAD/FHA domain"/>
    <property type="match status" value="2"/>
</dbReference>
<comment type="caution">
    <text evidence="4">The sequence shown here is derived from an EMBL/GenBank/DDBJ whole genome shotgun (WGS) entry which is preliminary data.</text>
</comment>
<name>A0ABP9DXN0_9GAMM</name>
<accession>A0ABP9DXN0</accession>
<protein>
    <recommendedName>
        <fullName evidence="3">FHA domain-containing protein</fullName>
    </recommendedName>
</protein>
<evidence type="ECO:0000313" key="4">
    <source>
        <dbReference type="EMBL" id="GAA4862069.1"/>
    </source>
</evidence>
<dbReference type="Gene3D" id="2.60.200.20">
    <property type="match status" value="2"/>
</dbReference>
<dbReference type="InterPro" id="IPR050923">
    <property type="entry name" value="Cell_Proc_Reg/RNA_Proc"/>
</dbReference>
<dbReference type="Pfam" id="PF16697">
    <property type="entry name" value="Yop-YscD_cpl"/>
    <property type="match status" value="1"/>
</dbReference>
<dbReference type="SMART" id="SM00240">
    <property type="entry name" value="FHA"/>
    <property type="match status" value="2"/>
</dbReference>
<dbReference type="RefSeq" id="WP_345294680.1">
    <property type="nucleotide sequence ID" value="NZ_BAABJY010000002.1"/>
</dbReference>
<gene>
    <name evidence="4" type="ORF">GCM10023332_12640</name>
</gene>
<keyword evidence="2" id="KW-1133">Transmembrane helix</keyword>
<dbReference type="InterPro" id="IPR008984">
    <property type="entry name" value="SMAD_FHA_dom_sf"/>
</dbReference>